<dbReference type="EMBL" id="JAVFWL010000004">
    <property type="protein sequence ID" value="KAK6750049.1"/>
    <property type="molecule type" value="Genomic_DNA"/>
</dbReference>
<proteinExistence type="predicted"/>
<reference evidence="1 2" key="1">
    <citation type="submission" date="2023-08" db="EMBL/GenBank/DDBJ databases">
        <title>A Necator americanus chromosomal reference genome.</title>
        <authorList>
            <person name="Ilik V."/>
            <person name="Petrzelkova K.J."/>
            <person name="Pardy F."/>
            <person name="Fuh T."/>
            <person name="Niatou-Singa F.S."/>
            <person name="Gouil Q."/>
            <person name="Baker L."/>
            <person name="Ritchie M.E."/>
            <person name="Jex A.R."/>
            <person name="Gazzola D."/>
            <person name="Li H."/>
            <person name="Toshio Fujiwara R."/>
            <person name="Zhan B."/>
            <person name="Aroian R.V."/>
            <person name="Pafco B."/>
            <person name="Schwarz E.M."/>
        </authorList>
    </citation>
    <scope>NUCLEOTIDE SEQUENCE [LARGE SCALE GENOMIC DNA]</scope>
    <source>
        <strain evidence="1 2">Aroian</strain>
        <tissue evidence="1">Whole animal</tissue>
    </source>
</reference>
<evidence type="ECO:0000313" key="1">
    <source>
        <dbReference type="EMBL" id="KAK6750049.1"/>
    </source>
</evidence>
<gene>
    <name evidence="1" type="primary">Necator_chrIV.g15488</name>
    <name evidence="1" type="ORF">RB195_002193</name>
</gene>
<accession>A0ABR1DHV2</accession>
<name>A0ABR1DHV2_NECAM</name>
<sequence>MLLKNGVENGHVDRISPRSIQQSVTSVTASARVASARKRTTSGLAPPLSLPLVAKRGAYPPLADVSRYQAPRSGIRWMHIISEQNGSENLILLGLARKKTAVKAVVNSFKGAEDETFSLFSSLIDRSKSKLRRFWKFPSTKKTKIGALELREITIKKNCIFCFKMNSETC</sequence>
<comment type="caution">
    <text evidence="1">The sequence shown here is derived from an EMBL/GenBank/DDBJ whole genome shotgun (WGS) entry which is preliminary data.</text>
</comment>
<evidence type="ECO:0000313" key="2">
    <source>
        <dbReference type="Proteomes" id="UP001303046"/>
    </source>
</evidence>
<keyword evidence="2" id="KW-1185">Reference proteome</keyword>
<organism evidence="1 2">
    <name type="scientific">Necator americanus</name>
    <name type="common">Human hookworm</name>
    <dbReference type="NCBI Taxonomy" id="51031"/>
    <lineage>
        <taxon>Eukaryota</taxon>
        <taxon>Metazoa</taxon>
        <taxon>Ecdysozoa</taxon>
        <taxon>Nematoda</taxon>
        <taxon>Chromadorea</taxon>
        <taxon>Rhabditida</taxon>
        <taxon>Rhabditina</taxon>
        <taxon>Rhabditomorpha</taxon>
        <taxon>Strongyloidea</taxon>
        <taxon>Ancylostomatidae</taxon>
        <taxon>Bunostominae</taxon>
        <taxon>Necator</taxon>
    </lineage>
</organism>
<protein>
    <recommendedName>
        <fullName evidence="3">Ras-associating domain-containing protein</fullName>
    </recommendedName>
</protein>
<evidence type="ECO:0008006" key="3">
    <source>
        <dbReference type="Google" id="ProtNLM"/>
    </source>
</evidence>
<dbReference type="Proteomes" id="UP001303046">
    <property type="component" value="Unassembled WGS sequence"/>
</dbReference>